<organism evidence="2 3">
    <name type="scientific">Pseudomonas fulva</name>
    <dbReference type="NCBI Taxonomy" id="47880"/>
    <lineage>
        <taxon>Bacteria</taxon>
        <taxon>Pseudomonadati</taxon>
        <taxon>Pseudomonadota</taxon>
        <taxon>Gammaproteobacteria</taxon>
        <taxon>Pseudomonadales</taxon>
        <taxon>Pseudomonadaceae</taxon>
        <taxon>Pseudomonas</taxon>
    </lineage>
</organism>
<accession>A0A7S9QAI5</accession>
<sequence length="197" mass="21505">MRTELARLTVGAMLAFATCAASGAMSPYVDSRIVTYPVFGETIADIQRSIAGSAPSRSGDAYYAGVTKWSLTANYDLIPTENGCLLDNGEVYLKLRIHLPALSQNPRSAAVEREWRRFFNALNAHEALHAQNAHRAAVTLLAKINGTRTDVNCSRARVIAEQATQTLIERISAYDKDLDAQTRHGATQGAYLNHGVR</sequence>
<reference evidence="2 3" key="1">
    <citation type="submission" date="2020-11" db="EMBL/GenBank/DDBJ databases">
        <title>Pseudomonas fulva producing VIM-24.</title>
        <authorList>
            <person name="Liu S."/>
        </authorList>
    </citation>
    <scope>NUCLEOTIDE SEQUENCE [LARGE SCALE GENOMIC DNA]</scope>
    <source>
        <strain evidence="2 3">ZDHY414</strain>
        <plasmid evidence="2 3">pVIM-24-ZDHY414</plasmid>
    </source>
</reference>
<evidence type="ECO:0000313" key="2">
    <source>
        <dbReference type="EMBL" id="QPH51695.1"/>
    </source>
</evidence>
<dbReference type="EMBL" id="CP064948">
    <property type="protein sequence ID" value="QPH51695.1"/>
    <property type="molecule type" value="Genomic_DNA"/>
</dbReference>
<dbReference type="AlphaFoldDB" id="A0A7S9QAI5"/>
<geneLocation type="plasmid" evidence="2 3">
    <name>pVIM-24-ZDHY414</name>
</geneLocation>
<protein>
    <submittedName>
        <fullName evidence="2">DUF922 domain-containing protein</fullName>
    </submittedName>
</protein>
<proteinExistence type="predicted"/>
<feature type="signal peptide" evidence="1">
    <location>
        <begin position="1"/>
        <end position="23"/>
    </location>
</feature>
<gene>
    <name evidence="2" type="ORF">IZU98_25865</name>
</gene>
<evidence type="ECO:0000313" key="3">
    <source>
        <dbReference type="Proteomes" id="UP000594430"/>
    </source>
</evidence>
<dbReference type="InterPro" id="IPR010321">
    <property type="entry name" value="DUF922"/>
</dbReference>
<evidence type="ECO:0000256" key="1">
    <source>
        <dbReference type="SAM" id="SignalP"/>
    </source>
</evidence>
<keyword evidence="1" id="KW-0732">Signal</keyword>
<dbReference type="Proteomes" id="UP000594430">
    <property type="component" value="Plasmid pVIM-24-ZDHY414"/>
</dbReference>
<keyword evidence="2" id="KW-0614">Plasmid</keyword>
<name>A0A7S9QAI5_9PSED</name>
<dbReference type="RefSeq" id="WP_172402866.1">
    <property type="nucleotide sequence ID" value="NZ_CP064945.1"/>
</dbReference>
<feature type="chain" id="PRO_5031314165" evidence="1">
    <location>
        <begin position="24"/>
        <end position="197"/>
    </location>
</feature>
<dbReference type="Pfam" id="PF06037">
    <property type="entry name" value="DUF922"/>
    <property type="match status" value="1"/>
</dbReference>